<organism evidence="1 2">
    <name type="scientific">Stegodyphus mimosarum</name>
    <name type="common">African social velvet spider</name>
    <dbReference type="NCBI Taxonomy" id="407821"/>
    <lineage>
        <taxon>Eukaryota</taxon>
        <taxon>Metazoa</taxon>
        <taxon>Ecdysozoa</taxon>
        <taxon>Arthropoda</taxon>
        <taxon>Chelicerata</taxon>
        <taxon>Arachnida</taxon>
        <taxon>Araneae</taxon>
        <taxon>Araneomorphae</taxon>
        <taxon>Entelegynae</taxon>
        <taxon>Eresoidea</taxon>
        <taxon>Eresidae</taxon>
        <taxon>Stegodyphus</taxon>
    </lineage>
</organism>
<gene>
    <name evidence="1" type="ORF">X975_18976</name>
</gene>
<accession>A0A087TYF3</accession>
<protein>
    <submittedName>
        <fullName evidence="1">Uncharacterized protein</fullName>
    </submittedName>
</protein>
<name>A0A087TYF3_STEMI</name>
<evidence type="ECO:0000313" key="1">
    <source>
        <dbReference type="EMBL" id="KFM70142.1"/>
    </source>
</evidence>
<keyword evidence="2" id="KW-1185">Reference proteome</keyword>
<sequence>MNEYQNFIENSYFPALSSKPIRSATLFTLQVKLHQHQKGI</sequence>
<reference evidence="1 2" key="1">
    <citation type="submission" date="2013-11" db="EMBL/GenBank/DDBJ databases">
        <title>Genome sequencing of Stegodyphus mimosarum.</title>
        <authorList>
            <person name="Bechsgaard J."/>
        </authorList>
    </citation>
    <scope>NUCLEOTIDE SEQUENCE [LARGE SCALE GENOMIC DNA]</scope>
</reference>
<feature type="non-terminal residue" evidence="1">
    <location>
        <position position="40"/>
    </location>
</feature>
<proteinExistence type="predicted"/>
<evidence type="ECO:0000313" key="2">
    <source>
        <dbReference type="Proteomes" id="UP000054359"/>
    </source>
</evidence>
<dbReference type="AlphaFoldDB" id="A0A087TYF3"/>
<dbReference type="Proteomes" id="UP000054359">
    <property type="component" value="Unassembled WGS sequence"/>
</dbReference>
<dbReference type="EMBL" id="KK117320">
    <property type="protein sequence ID" value="KFM70142.1"/>
    <property type="molecule type" value="Genomic_DNA"/>
</dbReference>